<protein>
    <recommendedName>
        <fullName evidence="1">SURF1-like protein</fullName>
    </recommendedName>
</protein>
<comment type="subcellular location">
    <subcellularLocation>
        <location evidence="1">Cell membrane</location>
        <topology evidence="1">Multi-pass membrane protein</topology>
    </subcellularLocation>
</comment>
<dbReference type="Pfam" id="PF02104">
    <property type="entry name" value="SURF1"/>
    <property type="match status" value="1"/>
</dbReference>
<dbReference type="CDD" id="cd06662">
    <property type="entry name" value="SURF1"/>
    <property type="match status" value="1"/>
</dbReference>
<evidence type="ECO:0000256" key="1">
    <source>
        <dbReference type="RuleBase" id="RU363076"/>
    </source>
</evidence>
<dbReference type="PROSITE" id="PS50895">
    <property type="entry name" value="SURF1"/>
    <property type="match status" value="1"/>
</dbReference>
<keyword evidence="1" id="KW-1003">Cell membrane</keyword>
<dbReference type="Proteomes" id="UP001220395">
    <property type="component" value="Chromosome"/>
</dbReference>
<keyword evidence="1" id="KW-1133">Transmembrane helix</keyword>
<sequence>MILRRAARLPLLPTVIVALAVGAMIALGLWQLRRAEWKEALLVLYTQNSRRPAVTFPLVGDESYLFRRSSLMCLEASGWTIESGINRAGQSGWRHLARCRTGIEGPGALVDLGWSKGFDVKPAWGGGRITGSIASKPDHRSLIASFTGEKAEPGLMLIADQAAPGLEPSGRPSVADIPNNHRAYAVQWFIFAALAVVIYGIALRRRGNKRTVRAE</sequence>
<evidence type="ECO:0000313" key="3">
    <source>
        <dbReference type="Proteomes" id="UP001220395"/>
    </source>
</evidence>
<accession>A0ABY7TKG5</accession>
<keyword evidence="1" id="KW-0812">Transmembrane</keyword>
<name>A0ABY7TKG5_9SPHN</name>
<reference evidence="2 3" key="1">
    <citation type="submission" date="2023-02" db="EMBL/GenBank/DDBJ databases">
        <title>Genome sequence of Sphingomonas naphthae.</title>
        <authorList>
            <person name="Kim S."/>
            <person name="Heo J."/>
            <person name="Kwon S.-W."/>
        </authorList>
    </citation>
    <scope>NUCLEOTIDE SEQUENCE [LARGE SCALE GENOMIC DNA]</scope>
    <source>
        <strain evidence="2 3">KACC 18716</strain>
    </source>
</reference>
<proteinExistence type="inferred from homology"/>
<comment type="similarity">
    <text evidence="1">Belongs to the SURF1 family.</text>
</comment>
<gene>
    <name evidence="2" type="ORF">PQ455_17830</name>
</gene>
<dbReference type="EMBL" id="CP117411">
    <property type="protein sequence ID" value="WCT73440.1"/>
    <property type="molecule type" value="Genomic_DNA"/>
</dbReference>
<keyword evidence="3" id="KW-1185">Reference proteome</keyword>
<keyword evidence="1" id="KW-0472">Membrane</keyword>
<feature type="transmembrane region" description="Helical" evidence="1">
    <location>
        <begin position="185"/>
        <end position="203"/>
    </location>
</feature>
<feature type="transmembrane region" description="Helical" evidence="1">
    <location>
        <begin position="12"/>
        <end position="32"/>
    </location>
</feature>
<organism evidence="2 3">
    <name type="scientific">Sphingomonas naphthae</name>
    <dbReference type="NCBI Taxonomy" id="1813468"/>
    <lineage>
        <taxon>Bacteria</taxon>
        <taxon>Pseudomonadati</taxon>
        <taxon>Pseudomonadota</taxon>
        <taxon>Alphaproteobacteria</taxon>
        <taxon>Sphingomonadales</taxon>
        <taxon>Sphingomonadaceae</taxon>
        <taxon>Sphingomonas</taxon>
    </lineage>
</organism>
<dbReference type="InterPro" id="IPR002994">
    <property type="entry name" value="Surf1/Shy1"/>
</dbReference>
<evidence type="ECO:0000313" key="2">
    <source>
        <dbReference type="EMBL" id="WCT73440.1"/>
    </source>
</evidence>
<dbReference type="RefSeq" id="WP_273687656.1">
    <property type="nucleotide sequence ID" value="NZ_CP117411.1"/>
</dbReference>